<dbReference type="SUPFAM" id="SSF51261">
    <property type="entry name" value="Duplicated hybrid motif"/>
    <property type="match status" value="1"/>
</dbReference>
<name>A1K7H8_AZOSB</name>
<dbReference type="AlphaFoldDB" id="A1K7H8"/>
<feature type="transmembrane region" description="Helical" evidence="2">
    <location>
        <begin position="24"/>
        <end position="46"/>
    </location>
</feature>
<evidence type="ECO:0000313" key="4">
    <source>
        <dbReference type="EMBL" id="CAL94783.1"/>
    </source>
</evidence>
<dbReference type="InterPro" id="IPR050570">
    <property type="entry name" value="Cell_wall_metabolism_enzyme"/>
</dbReference>
<dbReference type="FunFam" id="2.70.70.10:FF:000006">
    <property type="entry name" value="M23 family peptidase"/>
    <property type="match status" value="1"/>
</dbReference>
<dbReference type="OrthoDB" id="9815245at2"/>
<dbReference type="Gene3D" id="2.70.70.10">
    <property type="entry name" value="Glucose Permease (Domain IIA)"/>
    <property type="match status" value="1"/>
</dbReference>
<accession>A1K7H8</accession>
<dbReference type="InterPro" id="IPR011055">
    <property type="entry name" value="Dup_hybrid_motif"/>
</dbReference>
<gene>
    <name evidence="4" type="ordered locus">azo2166</name>
</gene>
<dbReference type="eggNOG" id="COG0739">
    <property type="taxonomic scope" value="Bacteria"/>
</dbReference>
<evidence type="ECO:0000256" key="1">
    <source>
        <dbReference type="ARBA" id="ARBA00022729"/>
    </source>
</evidence>
<keyword evidence="2" id="KW-1133">Transmembrane helix</keyword>
<dbReference type="KEGG" id="aoa:dqs_2299"/>
<dbReference type="Proteomes" id="UP000002588">
    <property type="component" value="Chromosome"/>
</dbReference>
<dbReference type="CDD" id="cd12797">
    <property type="entry name" value="M23_peptidase"/>
    <property type="match status" value="1"/>
</dbReference>
<dbReference type="InterPro" id="IPR016047">
    <property type="entry name" value="M23ase_b-sheet_dom"/>
</dbReference>
<dbReference type="Pfam" id="PF01551">
    <property type="entry name" value="Peptidase_M23"/>
    <property type="match status" value="1"/>
</dbReference>
<dbReference type="EMBL" id="AM406670">
    <property type="protein sequence ID" value="CAL94783.1"/>
    <property type="molecule type" value="Genomic_DNA"/>
</dbReference>
<feature type="domain" description="M23ase beta-sheet core" evidence="3">
    <location>
        <begin position="213"/>
        <end position="307"/>
    </location>
</feature>
<sequence length="314" mass="33120">MALVILSAGAMTQSRVRTLSLRTSLGIASVVLLIVASAAFAIGLGVGRSAVEPVAEGPRVQFDQPEGRALIDRVGEISGRLVRLESDASTLAQRIGLLKEFEARQNALPARNAAPSVFEGARPATPAGGPMLAPLTVPNPDLAVADLDDHGTGLAALERELQRLDATLLAIEKATDERNLEFMTYPSRSPVPGVARNSGFGNREDPFNRGAAFHSGLDFPAPTGTPIVAAAGGRVVYAGIRPEYGYTVEIDHGNGLVTRYAHCSRLWVKVGEVVTPGRRIAAVGSTGRSTGPHLHFEVLKDGRYSDPALYLASN</sequence>
<keyword evidence="2" id="KW-0812">Transmembrane</keyword>
<keyword evidence="1" id="KW-0732">Signal</keyword>
<dbReference type="GO" id="GO:0004222">
    <property type="term" value="F:metalloendopeptidase activity"/>
    <property type="evidence" value="ECO:0007669"/>
    <property type="project" value="TreeGrafter"/>
</dbReference>
<keyword evidence="2" id="KW-0472">Membrane</keyword>
<organism evidence="4 5">
    <name type="scientific">Azoarcus sp. (strain BH72)</name>
    <dbReference type="NCBI Taxonomy" id="418699"/>
    <lineage>
        <taxon>Bacteria</taxon>
        <taxon>Pseudomonadati</taxon>
        <taxon>Pseudomonadota</taxon>
        <taxon>Betaproteobacteria</taxon>
        <taxon>Rhodocyclales</taxon>
        <taxon>Zoogloeaceae</taxon>
        <taxon>Azoarcus</taxon>
    </lineage>
</organism>
<keyword evidence="5" id="KW-1185">Reference proteome</keyword>
<dbReference type="HOGENOM" id="CLU_029425_2_2_4"/>
<dbReference type="RefSeq" id="WP_011765897.1">
    <property type="nucleotide sequence ID" value="NC_008702.1"/>
</dbReference>
<dbReference type="STRING" id="62928.azo2166"/>
<dbReference type="PANTHER" id="PTHR21666:SF289">
    <property type="entry name" value="L-ALA--D-GLU ENDOPEPTIDASE"/>
    <property type="match status" value="1"/>
</dbReference>
<dbReference type="KEGG" id="azo:azo2166"/>
<evidence type="ECO:0000256" key="2">
    <source>
        <dbReference type="SAM" id="Phobius"/>
    </source>
</evidence>
<proteinExistence type="predicted"/>
<protein>
    <submittedName>
        <fullName evidence="4">Peptidase</fullName>
    </submittedName>
</protein>
<reference evidence="4 5" key="1">
    <citation type="journal article" date="2006" name="Nat. Biotechnol.">
        <title>Complete genome of the mutualistic, N2-fixing grass endophyte Azoarcus sp. strain BH72.</title>
        <authorList>
            <person name="Krause A."/>
            <person name="Ramakumar A."/>
            <person name="Bartels D."/>
            <person name="Battistoni F."/>
            <person name="Bekel T."/>
            <person name="Boch J."/>
            <person name="Boehm M."/>
            <person name="Friedrich F."/>
            <person name="Hurek T."/>
            <person name="Krause L."/>
            <person name="Linke B."/>
            <person name="McHardy A.C."/>
            <person name="Sarkar A."/>
            <person name="Schneiker S."/>
            <person name="Syed A.A."/>
            <person name="Thauer R."/>
            <person name="Vorhoelter F.-J."/>
            <person name="Weidner S."/>
            <person name="Puehler A."/>
            <person name="Reinhold-Hurek B."/>
            <person name="Kaiser O."/>
            <person name="Goesmann A."/>
        </authorList>
    </citation>
    <scope>NUCLEOTIDE SEQUENCE [LARGE SCALE GENOMIC DNA]</scope>
    <source>
        <strain evidence="4 5">BH72</strain>
    </source>
</reference>
<evidence type="ECO:0000313" key="5">
    <source>
        <dbReference type="Proteomes" id="UP000002588"/>
    </source>
</evidence>
<evidence type="ECO:0000259" key="3">
    <source>
        <dbReference type="Pfam" id="PF01551"/>
    </source>
</evidence>
<dbReference type="PANTHER" id="PTHR21666">
    <property type="entry name" value="PEPTIDASE-RELATED"/>
    <property type="match status" value="1"/>
</dbReference>